<proteinExistence type="predicted"/>
<reference evidence="3" key="1">
    <citation type="submission" date="2017-06" db="EMBL/GenBank/DDBJ databases">
        <authorList>
            <person name="Varghese N."/>
            <person name="Submissions S."/>
        </authorList>
    </citation>
    <scope>NUCLEOTIDE SEQUENCE [LARGE SCALE GENOMIC DNA]</scope>
    <source>
        <strain evidence="3">DSM 26170</strain>
    </source>
</reference>
<sequence length="129" mass="12844">MGRPITTTKGGICFAFPNVCLTQVGPVTVPIPYPSIGQISDAGGTSKVMAGGSNVVRKADSIPSTTGDSAGQAGVTSGTVGGKVEFMSHSATVKAEGSEVVRMFDQTKQNDGNAVGIVLGGFPTVLVGG</sequence>
<dbReference type="Pfam" id="PF13665">
    <property type="entry name" value="Tox-PAAR-like"/>
    <property type="match status" value="1"/>
</dbReference>
<dbReference type="EMBL" id="SIRL01000006">
    <property type="protein sequence ID" value="TBN50113.1"/>
    <property type="molecule type" value="Genomic_DNA"/>
</dbReference>
<dbReference type="CDD" id="cd14740">
    <property type="entry name" value="PAAR_4"/>
    <property type="match status" value="1"/>
</dbReference>
<evidence type="ECO:0000313" key="1">
    <source>
        <dbReference type="EMBL" id="SNR51221.1"/>
    </source>
</evidence>
<dbReference type="RefSeq" id="WP_089388215.1">
    <property type="nucleotide sequence ID" value="NZ_FZNM01000006.1"/>
</dbReference>
<dbReference type="AlphaFoldDB" id="A0A238WXZ4"/>
<reference evidence="1" key="2">
    <citation type="submission" date="2017-06" db="EMBL/GenBank/DDBJ databases">
        <authorList>
            <person name="Kim H.J."/>
            <person name="Triplett B.A."/>
        </authorList>
    </citation>
    <scope>NUCLEOTIDE SEQUENCE [LARGE SCALE GENOMIC DNA]</scope>
    <source>
        <strain evidence="1">DSM 26170</strain>
    </source>
</reference>
<organism evidence="1 3">
    <name type="scientific">Paracoccus sediminis</name>
    <dbReference type="NCBI Taxonomy" id="1214787"/>
    <lineage>
        <taxon>Bacteria</taxon>
        <taxon>Pseudomonadati</taxon>
        <taxon>Pseudomonadota</taxon>
        <taxon>Alphaproteobacteria</taxon>
        <taxon>Rhodobacterales</taxon>
        <taxon>Paracoccaceae</taxon>
        <taxon>Paracoccus</taxon>
    </lineage>
</organism>
<evidence type="ECO:0000313" key="2">
    <source>
        <dbReference type="EMBL" id="TBN50113.1"/>
    </source>
</evidence>
<keyword evidence="4" id="KW-1185">Reference proteome</keyword>
<name>A0A238WXZ4_9RHOB</name>
<evidence type="ECO:0000313" key="3">
    <source>
        <dbReference type="Proteomes" id="UP000198409"/>
    </source>
</evidence>
<accession>A0A238WXZ4</accession>
<dbReference type="Proteomes" id="UP000292859">
    <property type="component" value="Unassembled WGS sequence"/>
</dbReference>
<protein>
    <submittedName>
        <fullName evidence="2">DUF4150 domain-containing protein</fullName>
    </submittedName>
</protein>
<dbReference type="Proteomes" id="UP000198409">
    <property type="component" value="Unassembled WGS sequence"/>
</dbReference>
<dbReference type="EMBL" id="FZNM01000006">
    <property type="protein sequence ID" value="SNR51221.1"/>
    <property type="molecule type" value="Genomic_DNA"/>
</dbReference>
<reference evidence="2 4" key="3">
    <citation type="submission" date="2019-02" db="EMBL/GenBank/DDBJ databases">
        <authorList>
            <person name="Zhang G."/>
        </authorList>
    </citation>
    <scope>NUCLEOTIDE SEQUENCE [LARGE SCALE GENOMIC DNA]</scope>
    <source>
        <strain evidence="2 4">CMB17</strain>
    </source>
</reference>
<dbReference type="OrthoDB" id="272411at2"/>
<gene>
    <name evidence="2" type="ORF">EYF88_10865</name>
    <name evidence="1" type="ORF">SAMN06265378_106187</name>
</gene>
<evidence type="ECO:0000313" key="4">
    <source>
        <dbReference type="Proteomes" id="UP000292859"/>
    </source>
</evidence>